<accession>A0A397V2Z8</accession>
<feature type="transmembrane region" description="Helical" evidence="5">
    <location>
        <begin position="145"/>
        <end position="162"/>
    </location>
</feature>
<keyword evidence="3 5" id="KW-1133">Transmembrane helix</keyword>
<dbReference type="Gene3D" id="1.10.287.1260">
    <property type="match status" value="1"/>
</dbReference>
<comment type="subcellular location">
    <subcellularLocation>
        <location evidence="1">Membrane</location>
    </subcellularLocation>
</comment>
<keyword evidence="8" id="KW-1185">Reference proteome</keyword>
<dbReference type="InterPro" id="IPR045275">
    <property type="entry name" value="MscS_archaea/bacteria_type"/>
</dbReference>
<evidence type="ECO:0000256" key="5">
    <source>
        <dbReference type="SAM" id="Phobius"/>
    </source>
</evidence>
<evidence type="ECO:0000259" key="6">
    <source>
        <dbReference type="Pfam" id="PF00924"/>
    </source>
</evidence>
<comment type="caution">
    <text evidence="7">The sequence shown here is derived from an EMBL/GenBank/DDBJ whole genome shotgun (WGS) entry which is preliminary data.</text>
</comment>
<evidence type="ECO:0000256" key="3">
    <source>
        <dbReference type="ARBA" id="ARBA00022989"/>
    </source>
</evidence>
<dbReference type="AlphaFoldDB" id="A0A397V2Z8"/>
<sequence length="377" mass="41889">MITAITYPDDATIAEIPGLDHHMIPILIVGSIALGSVILHFIITFIMRRVAMSSGWTFDIELVKHCSKPTLFMFPVISILITISLISDTVDPKILAPIRHTLEIALIIFVTWAAFGVVKAASIIAQNNVFRSRRSHTQIVVTTRIAYGLIGLLGAACVMLTFPRGWELGASLLASASVTALFIGLAAKPSLENLVASLQIALTQPLILDDYVVIDGCSGVVEAIQSQFIVVRSLDDKRFIIPLTRVVTSSFENWSRSNESIPSEFNLYVDYGVPLDDLRKKFYNLVENHENWDRNKRDTTLTISDATENSLVLTITVTAANAMLARKLKSKVRESLIEYMMTTYPQYLPRSRYETLPPRTGVDSMKKVISKMDEALI</sequence>
<gene>
    <name evidence="7" type="ORF">C2G38_2097773</name>
</gene>
<evidence type="ECO:0000256" key="2">
    <source>
        <dbReference type="ARBA" id="ARBA00022692"/>
    </source>
</evidence>
<dbReference type="SUPFAM" id="SSF50182">
    <property type="entry name" value="Sm-like ribonucleoproteins"/>
    <property type="match status" value="1"/>
</dbReference>
<dbReference type="EMBL" id="QKWP01000901">
    <property type="protein sequence ID" value="RIB13676.1"/>
    <property type="molecule type" value="Genomic_DNA"/>
</dbReference>
<feature type="transmembrane region" description="Helical" evidence="5">
    <location>
        <begin position="24"/>
        <end position="47"/>
    </location>
</feature>
<dbReference type="Proteomes" id="UP000266673">
    <property type="component" value="Unassembled WGS sequence"/>
</dbReference>
<dbReference type="InterPro" id="IPR010920">
    <property type="entry name" value="LSM_dom_sf"/>
</dbReference>
<dbReference type="PANTHER" id="PTHR30221:SF1">
    <property type="entry name" value="SMALL-CONDUCTANCE MECHANOSENSITIVE CHANNEL"/>
    <property type="match status" value="1"/>
</dbReference>
<dbReference type="InterPro" id="IPR023408">
    <property type="entry name" value="MscS_beta-dom_sf"/>
</dbReference>
<dbReference type="InterPro" id="IPR006685">
    <property type="entry name" value="MscS_channel_2nd"/>
</dbReference>
<dbReference type="GO" id="GO:0008381">
    <property type="term" value="F:mechanosensitive monoatomic ion channel activity"/>
    <property type="evidence" value="ECO:0007669"/>
    <property type="project" value="InterPro"/>
</dbReference>
<dbReference type="Pfam" id="PF00924">
    <property type="entry name" value="MS_channel_2nd"/>
    <property type="match status" value="1"/>
</dbReference>
<feature type="domain" description="Mechanosensitive ion channel MscS" evidence="6">
    <location>
        <begin position="191"/>
        <end position="256"/>
    </location>
</feature>
<evidence type="ECO:0000256" key="4">
    <source>
        <dbReference type="ARBA" id="ARBA00023136"/>
    </source>
</evidence>
<feature type="transmembrane region" description="Helical" evidence="5">
    <location>
        <begin position="68"/>
        <end position="86"/>
    </location>
</feature>
<evidence type="ECO:0000313" key="7">
    <source>
        <dbReference type="EMBL" id="RIB13676.1"/>
    </source>
</evidence>
<evidence type="ECO:0000256" key="1">
    <source>
        <dbReference type="ARBA" id="ARBA00004370"/>
    </source>
</evidence>
<dbReference type="Gene3D" id="2.30.30.60">
    <property type="match status" value="1"/>
</dbReference>
<reference evidence="7 8" key="1">
    <citation type="submission" date="2018-06" db="EMBL/GenBank/DDBJ databases">
        <title>Comparative genomics reveals the genomic features of Rhizophagus irregularis, R. cerebriforme, R. diaphanum and Gigaspora rosea, and their symbiotic lifestyle signature.</title>
        <authorList>
            <person name="Morin E."/>
            <person name="San Clemente H."/>
            <person name="Chen E.C.H."/>
            <person name="De La Providencia I."/>
            <person name="Hainaut M."/>
            <person name="Kuo A."/>
            <person name="Kohler A."/>
            <person name="Murat C."/>
            <person name="Tang N."/>
            <person name="Roy S."/>
            <person name="Loubradou J."/>
            <person name="Henrissat B."/>
            <person name="Grigoriev I.V."/>
            <person name="Corradi N."/>
            <person name="Roux C."/>
            <person name="Martin F.M."/>
        </authorList>
    </citation>
    <scope>NUCLEOTIDE SEQUENCE [LARGE SCALE GENOMIC DNA]</scope>
    <source>
        <strain evidence="7 8">DAOM 194757</strain>
    </source>
</reference>
<dbReference type="PANTHER" id="PTHR30221">
    <property type="entry name" value="SMALL-CONDUCTANCE MECHANOSENSITIVE CHANNEL"/>
    <property type="match status" value="1"/>
</dbReference>
<organism evidence="7 8">
    <name type="scientific">Gigaspora rosea</name>
    <dbReference type="NCBI Taxonomy" id="44941"/>
    <lineage>
        <taxon>Eukaryota</taxon>
        <taxon>Fungi</taxon>
        <taxon>Fungi incertae sedis</taxon>
        <taxon>Mucoromycota</taxon>
        <taxon>Glomeromycotina</taxon>
        <taxon>Glomeromycetes</taxon>
        <taxon>Diversisporales</taxon>
        <taxon>Gigasporaceae</taxon>
        <taxon>Gigaspora</taxon>
    </lineage>
</organism>
<name>A0A397V2Z8_9GLOM</name>
<dbReference type="OrthoDB" id="2114051at2759"/>
<feature type="transmembrane region" description="Helical" evidence="5">
    <location>
        <begin position="106"/>
        <end position="125"/>
    </location>
</feature>
<keyword evidence="4 5" id="KW-0472">Membrane</keyword>
<keyword evidence="2 5" id="KW-0812">Transmembrane</keyword>
<dbReference type="GO" id="GO:0016020">
    <property type="term" value="C:membrane"/>
    <property type="evidence" value="ECO:0007669"/>
    <property type="project" value="UniProtKB-SubCell"/>
</dbReference>
<evidence type="ECO:0000313" key="8">
    <source>
        <dbReference type="Proteomes" id="UP000266673"/>
    </source>
</evidence>
<proteinExistence type="predicted"/>
<protein>
    <submittedName>
        <fullName evidence="7">Mechanosensitive ion channel-domain-containing protein</fullName>
    </submittedName>
</protein>